<protein>
    <recommendedName>
        <fullName evidence="1">Reverse transcriptase zinc-binding domain-containing protein</fullName>
    </recommendedName>
</protein>
<dbReference type="Pfam" id="PF13966">
    <property type="entry name" value="zf-RVT"/>
    <property type="match status" value="1"/>
</dbReference>
<gene>
    <name evidence="2" type="ORF">Ddye_012684</name>
</gene>
<dbReference type="AlphaFoldDB" id="A0AAE0CJH3"/>
<feature type="domain" description="Reverse transcriptase zinc-binding" evidence="1">
    <location>
        <begin position="555"/>
        <end position="643"/>
    </location>
</feature>
<evidence type="ECO:0000313" key="2">
    <source>
        <dbReference type="EMBL" id="KAK2652828.1"/>
    </source>
</evidence>
<accession>A0AAE0CJH3</accession>
<sequence length="817" mass="92954">MEMWRVNLGFCSKLVVDSIGRSGGLCLFWNDNVTVNLVNYSQGPIDVNVSAVGGATWRLTGFYGNPNKRQRCHSWTLLRRLAGKVLRQYRRGLIELCETEVGELNFLGLWSEFLNSKVQIIGQWLLAKLPLGLIGIAVWLAENSKVKRETLKAVCSRKGHLDWRTVNGLESQLNEVMETEERYWKQRAKVEWLRSGDHNTKFFHSKASARKAWNKIQGLMDEEGVWKDSRIDIERITGQYFNNIFCLSNPSALDLSKILDRVVPKLSQANSSFLDMKFQERRSGRLKRRKNKRGSMAIKLDMSKAYDRVEWAFLYANDQNCRANKTILDQYTKASGQAINYGQSAMCTSPSYSAVEGLIAGNLRMSAGFGGAAKKIRERTPGVPKSVSASQNSMVVLDSEILRLLTERILQNSVGGFSRTRILLRLMFLRGFYYRAGSFLDAERKRSGSFVWNSLILVKGLIDKGIRWQVGNGKSIKIYNDRWIPKPSLFKVFSQPKLDLEATVDQLIEPSGGWNVKLIRDNFHPDEANEILSIPISSSLREDIVLWHFEGNRLFSVKSAYWLGQNGDNIQKTSSSSSSNSWWQFLWKLKDPLKVKIMVWKTCHDWIPTKVNIVRRGIQTLDICDGCKIANETTFHALWNCKRLSDIRGEWNNKKGALNGNFSNLLELLQCKSDFKVNKLTYKWIPPNERMYKANCDIIVDIINGKVGFRIVIQNNKGEVMASCAQSMIANFSIKTAKLATVWKSIIFSGDCSLTPCSFKLDEACIVNWIKNGGHRNSVNGIILHDIDSLVKTLERWISVTLTDRPTGWLRVLPSLP</sequence>
<dbReference type="Proteomes" id="UP001280121">
    <property type="component" value="Unassembled WGS sequence"/>
</dbReference>
<evidence type="ECO:0000313" key="3">
    <source>
        <dbReference type="Proteomes" id="UP001280121"/>
    </source>
</evidence>
<organism evidence="2 3">
    <name type="scientific">Dipteronia dyeriana</name>
    <dbReference type="NCBI Taxonomy" id="168575"/>
    <lineage>
        <taxon>Eukaryota</taxon>
        <taxon>Viridiplantae</taxon>
        <taxon>Streptophyta</taxon>
        <taxon>Embryophyta</taxon>
        <taxon>Tracheophyta</taxon>
        <taxon>Spermatophyta</taxon>
        <taxon>Magnoliopsida</taxon>
        <taxon>eudicotyledons</taxon>
        <taxon>Gunneridae</taxon>
        <taxon>Pentapetalae</taxon>
        <taxon>rosids</taxon>
        <taxon>malvids</taxon>
        <taxon>Sapindales</taxon>
        <taxon>Sapindaceae</taxon>
        <taxon>Hippocastanoideae</taxon>
        <taxon>Acereae</taxon>
        <taxon>Dipteronia</taxon>
    </lineage>
</organism>
<proteinExistence type="predicted"/>
<name>A0AAE0CJH3_9ROSI</name>
<keyword evidence="3" id="KW-1185">Reference proteome</keyword>
<dbReference type="InterPro" id="IPR026960">
    <property type="entry name" value="RVT-Znf"/>
</dbReference>
<evidence type="ECO:0000259" key="1">
    <source>
        <dbReference type="Pfam" id="PF13966"/>
    </source>
</evidence>
<reference evidence="2" key="1">
    <citation type="journal article" date="2023" name="Plant J.">
        <title>Genome sequences and population genomics provide insights into the demographic history, inbreeding, and mutation load of two 'living fossil' tree species of Dipteronia.</title>
        <authorList>
            <person name="Feng Y."/>
            <person name="Comes H.P."/>
            <person name="Chen J."/>
            <person name="Zhu S."/>
            <person name="Lu R."/>
            <person name="Zhang X."/>
            <person name="Li P."/>
            <person name="Qiu J."/>
            <person name="Olsen K.M."/>
            <person name="Qiu Y."/>
        </authorList>
    </citation>
    <scope>NUCLEOTIDE SEQUENCE</scope>
    <source>
        <strain evidence="2">KIB01</strain>
    </source>
</reference>
<comment type="caution">
    <text evidence="2">The sequence shown here is derived from an EMBL/GenBank/DDBJ whole genome shotgun (WGS) entry which is preliminary data.</text>
</comment>
<dbReference type="EMBL" id="JANJYI010000004">
    <property type="protein sequence ID" value="KAK2652828.1"/>
    <property type="molecule type" value="Genomic_DNA"/>
</dbReference>